<dbReference type="InterPro" id="IPR003439">
    <property type="entry name" value="ABC_transporter-like_ATP-bd"/>
</dbReference>
<dbReference type="eggNOG" id="COG1131">
    <property type="taxonomic scope" value="Bacteria"/>
</dbReference>
<dbReference type="EMBL" id="NFHO01000005">
    <property type="protein sequence ID" value="OUN43095.1"/>
    <property type="molecule type" value="Genomic_DNA"/>
</dbReference>
<evidence type="ECO:0000313" key="7">
    <source>
        <dbReference type="Proteomes" id="UP000196560"/>
    </source>
</evidence>
<sequence>MVVDAGDKAAEAEGVGARSEALEHGDGPRADDGQRAELPVLDAYGLSFGYGSERVWDQVDLALYAGEIGYLTGPNGAGKTTLLKCLAGWMSPRSGQIDVLGERFTGRSRAIRRQIAFVADVPAFYEDLTAREHIDFVLRANRAEREIADRAERMLEAFGIAGFCSAYPSAFSRGMRQKLALVIALMMKPKLVLMDEPTGPLDPDARVLLGKLVQEAARDGAAVLLSCHHELPGVAPDVVYDLRDGRLREVGAHDSVVAGGASGPGTHDAGPVELGAGPDGCDGEPGTRDAGPCPGGVAGPCATAVGDGGSHA</sequence>
<dbReference type="GO" id="GO:0005524">
    <property type="term" value="F:ATP binding"/>
    <property type="evidence" value="ECO:0007669"/>
    <property type="project" value="UniProtKB-KW"/>
</dbReference>
<organism evidence="6 7">
    <name type="scientific">Enorma massiliensis</name>
    <dbReference type="NCBI Taxonomy" id="1472761"/>
    <lineage>
        <taxon>Bacteria</taxon>
        <taxon>Bacillati</taxon>
        <taxon>Actinomycetota</taxon>
        <taxon>Coriobacteriia</taxon>
        <taxon>Coriobacteriales</taxon>
        <taxon>Coriobacteriaceae</taxon>
        <taxon>Enorma</taxon>
    </lineage>
</organism>
<feature type="region of interest" description="Disordered" evidence="4">
    <location>
        <begin position="1"/>
        <end position="34"/>
    </location>
</feature>
<dbReference type="GO" id="GO:0016887">
    <property type="term" value="F:ATP hydrolysis activity"/>
    <property type="evidence" value="ECO:0007669"/>
    <property type="project" value="InterPro"/>
</dbReference>
<feature type="region of interest" description="Disordered" evidence="4">
    <location>
        <begin position="256"/>
        <end position="291"/>
    </location>
</feature>
<protein>
    <recommendedName>
        <fullName evidence="5">ABC transporter domain-containing protein</fullName>
    </recommendedName>
</protein>
<feature type="compositionally biased region" description="Basic and acidic residues" evidence="4">
    <location>
        <begin position="1"/>
        <end position="11"/>
    </location>
</feature>
<evidence type="ECO:0000256" key="2">
    <source>
        <dbReference type="ARBA" id="ARBA00022741"/>
    </source>
</evidence>
<reference evidence="7" key="1">
    <citation type="submission" date="2017-04" db="EMBL/GenBank/DDBJ databases">
        <title>Function of individual gut microbiota members based on whole genome sequencing of pure cultures obtained from chicken caecum.</title>
        <authorList>
            <person name="Medvecky M."/>
            <person name="Cejkova D."/>
            <person name="Polansky O."/>
            <person name="Karasova D."/>
            <person name="Kubasova T."/>
            <person name="Cizek A."/>
            <person name="Rychlik I."/>
        </authorList>
    </citation>
    <scope>NUCLEOTIDE SEQUENCE [LARGE SCALE GENOMIC DNA]</scope>
    <source>
        <strain evidence="7">An70</strain>
    </source>
</reference>
<comment type="caution">
    <text evidence="6">The sequence shown here is derived from an EMBL/GenBank/DDBJ whole genome shotgun (WGS) entry which is preliminary data.</text>
</comment>
<dbReference type="PROSITE" id="PS50893">
    <property type="entry name" value="ABC_TRANSPORTER_2"/>
    <property type="match status" value="1"/>
</dbReference>
<evidence type="ECO:0000313" key="6">
    <source>
        <dbReference type="EMBL" id="OUN43095.1"/>
    </source>
</evidence>
<dbReference type="SMART" id="SM00382">
    <property type="entry name" value="AAA"/>
    <property type="match status" value="1"/>
</dbReference>
<dbReference type="Proteomes" id="UP000196560">
    <property type="component" value="Unassembled WGS sequence"/>
</dbReference>
<evidence type="ECO:0000256" key="3">
    <source>
        <dbReference type="ARBA" id="ARBA00022840"/>
    </source>
</evidence>
<dbReference type="InterPro" id="IPR003593">
    <property type="entry name" value="AAA+_ATPase"/>
</dbReference>
<dbReference type="InterPro" id="IPR051782">
    <property type="entry name" value="ABC_Transporter_VariousFunc"/>
</dbReference>
<evidence type="ECO:0000256" key="1">
    <source>
        <dbReference type="ARBA" id="ARBA00022448"/>
    </source>
</evidence>
<proteinExistence type="predicted"/>
<keyword evidence="1" id="KW-0813">Transport</keyword>
<name>A0A1Y3U4J3_9ACTN</name>
<evidence type="ECO:0000256" key="4">
    <source>
        <dbReference type="SAM" id="MobiDB-lite"/>
    </source>
</evidence>
<evidence type="ECO:0000259" key="5">
    <source>
        <dbReference type="PROSITE" id="PS50893"/>
    </source>
</evidence>
<dbReference type="Pfam" id="PF00005">
    <property type="entry name" value="ABC_tran"/>
    <property type="match status" value="1"/>
</dbReference>
<keyword evidence="3" id="KW-0067">ATP-binding</keyword>
<gene>
    <name evidence="6" type="ORF">B5G21_05755</name>
</gene>
<dbReference type="CDD" id="cd03230">
    <property type="entry name" value="ABC_DR_subfamily_A"/>
    <property type="match status" value="1"/>
</dbReference>
<keyword evidence="7" id="KW-1185">Reference proteome</keyword>
<dbReference type="InterPro" id="IPR027417">
    <property type="entry name" value="P-loop_NTPase"/>
</dbReference>
<dbReference type="PANTHER" id="PTHR42939">
    <property type="entry name" value="ABC TRANSPORTER ATP-BINDING PROTEIN ALBC-RELATED"/>
    <property type="match status" value="1"/>
</dbReference>
<feature type="domain" description="ABC transporter" evidence="5">
    <location>
        <begin position="41"/>
        <end position="269"/>
    </location>
</feature>
<accession>A0A1Y3U4J3</accession>
<dbReference type="SUPFAM" id="SSF52540">
    <property type="entry name" value="P-loop containing nucleoside triphosphate hydrolases"/>
    <property type="match status" value="1"/>
</dbReference>
<keyword evidence="2" id="KW-0547">Nucleotide-binding</keyword>
<dbReference type="PANTHER" id="PTHR42939:SF1">
    <property type="entry name" value="ABC TRANSPORTER ATP-BINDING PROTEIN ALBC-RELATED"/>
    <property type="match status" value="1"/>
</dbReference>
<dbReference type="Gene3D" id="3.40.50.300">
    <property type="entry name" value="P-loop containing nucleotide triphosphate hydrolases"/>
    <property type="match status" value="1"/>
</dbReference>
<dbReference type="RefSeq" id="WP_087186379.1">
    <property type="nucleotide sequence ID" value="NZ_NFHO01000005.1"/>
</dbReference>
<feature type="compositionally biased region" description="Basic and acidic residues" evidence="4">
    <location>
        <begin position="20"/>
        <end position="34"/>
    </location>
</feature>
<dbReference type="AlphaFoldDB" id="A0A1Y3U4J3"/>
<dbReference type="STRING" id="1118060.GCA_000311845_01527"/>